<dbReference type="STRING" id="54915.ADS79_00565"/>
<sequence>MNEIRRFGEWPEIRIFLCVRKAGNSFFARFHASGIVLAATYLIVGNASGLKKSGIFPVILLDSINSDAFFRISGNLHGGQGSQNKLFFTKPIQEGHSPDPGCSGMEHANNRI</sequence>
<evidence type="ECO:0000313" key="1">
    <source>
        <dbReference type="EMBL" id="KNB74850.1"/>
    </source>
</evidence>
<gene>
    <name evidence="1" type="ORF">ADS79_00565</name>
</gene>
<name>A0A0K9Z317_9BACL</name>
<organism evidence="1 2">
    <name type="scientific">Brevibacillus reuszeri</name>
    <dbReference type="NCBI Taxonomy" id="54915"/>
    <lineage>
        <taxon>Bacteria</taxon>
        <taxon>Bacillati</taxon>
        <taxon>Bacillota</taxon>
        <taxon>Bacilli</taxon>
        <taxon>Bacillales</taxon>
        <taxon>Paenibacillaceae</taxon>
        <taxon>Brevibacillus</taxon>
    </lineage>
</organism>
<dbReference type="Proteomes" id="UP000036834">
    <property type="component" value="Unassembled WGS sequence"/>
</dbReference>
<dbReference type="PATRIC" id="fig|54915.3.peg.124"/>
<evidence type="ECO:0000313" key="2">
    <source>
        <dbReference type="Proteomes" id="UP000036834"/>
    </source>
</evidence>
<comment type="caution">
    <text evidence="1">The sequence shown here is derived from an EMBL/GenBank/DDBJ whole genome shotgun (WGS) entry which is preliminary data.</text>
</comment>
<dbReference type="EMBL" id="LGIQ01000001">
    <property type="protein sequence ID" value="KNB74850.1"/>
    <property type="molecule type" value="Genomic_DNA"/>
</dbReference>
<dbReference type="AlphaFoldDB" id="A0A0K9Z317"/>
<proteinExistence type="predicted"/>
<accession>A0A0K9Z317</accession>
<reference evidence="2" key="1">
    <citation type="submission" date="2015-07" db="EMBL/GenBank/DDBJ databases">
        <title>Genome sequencing project for genomic taxonomy and phylogenomics of Bacillus-like bacteria.</title>
        <authorList>
            <person name="Liu B."/>
            <person name="Wang J."/>
            <person name="Zhu Y."/>
            <person name="Liu G."/>
            <person name="Chen Q."/>
            <person name="Chen Z."/>
            <person name="Lan J."/>
            <person name="Che J."/>
            <person name="Ge C."/>
            <person name="Shi H."/>
            <person name="Pan Z."/>
            <person name="Liu X."/>
        </authorList>
    </citation>
    <scope>NUCLEOTIDE SEQUENCE [LARGE SCALE GENOMIC DNA]</scope>
    <source>
        <strain evidence="2">DSM 9887</strain>
    </source>
</reference>
<protein>
    <submittedName>
        <fullName evidence="1">Uncharacterized protein</fullName>
    </submittedName>
</protein>